<keyword evidence="2" id="KW-0808">Transferase</keyword>
<organism evidence="7">
    <name type="scientific">Chaetoceros debilis</name>
    <dbReference type="NCBI Taxonomy" id="122233"/>
    <lineage>
        <taxon>Eukaryota</taxon>
        <taxon>Sar</taxon>
        <taxon>Stramenopiles</taxon>
        <taxon>Ochrophyta</taxon>
        <taxon>Bacillariophyta</taxon>
        <taxon>Coscinodiscophyceae</taxon>
        <taxon>Chaetocerotophycidae</taxon>
        <taxon>Chaetocerotales</taxon>
        <taxon>Chaetocerotaceae</taxon>
        <taxon>Chaetoceros</taxon>
    </lineage>
</organism>
<dbReference type="SUPFAM" id="SSF48452">
    <property type="entry name" value="TPR-like"/>
    <property type="match status" value="1"/>
</dbReference>
<dbReference type="PANTHER" id="PTHR44366">
    <property type="entry name" value="UDP-N-ACETYLGLUCOSAMINE--PEPTIDE N-ACETYLGLUCOSAMINYLTRANSFERASE 110 KDA SUBUNIT"/>
    <property type="match status" value="1"/>
</dbReference>
<keyword evidence="5" id="KW-0732">Signal</keyword>
<keyword evidence="3" id="KW-0677">Repeat</keyword>
<feature type="domain" description="O-GlcNAc transferase C-terminal" evidence="6">
    <location>
        <begin position="272"/>
        <end position="512"/>
    </location>
</feature>
<feature type="signal peptide" evidence="5">
    <location>
        <begin position="1"/>
        <end position="31"/>
    </location>
</feature>
<evidence type="ECO:0000256" key="1">
    <source>
        <dbReference type="ARBA" id="ARBA00004922"/>
    </source>
</evidence>
<dbReference type="Gene3D" id="3.40.50.2000">
    <property type="entry name" value="Glycogen Phosphorylase B"/>
    <property type="match status" value="1"/>
</dbReference>
<dbReference type="Gene3D" id="3.40.50.11380">
    <property type="match status" value="1"/>
</dbReference>
<name>A0A7S3V793_9STRA</name>
<keyword evidence="4" id="KW-0802">TPR repeat</keyword>
<dbReference type="Pfam" id="PF13844">
    <property type="entry name" value="Glyco_transf_41"/>
    <property type="match status" value="2"/>
</dbReference>
<comment type="pathway">
    <text evidence="1">Protein modification; protein glycosylation.</text>
</comment>
<dbReference type="EMBL" id="HBIO01008232">
    <property type="protein sequence ID" value="CAE0461428.1"/>
    <property type="molecule type" value="Transcribed_RNA"/>
</dbReference>
<dbReference type="PANTHER" id="PTHR44366:SF1">
    <property type="entry name" value="UDP-N-ACETYLGLUCOSAMINE--PEPTIDE N-ACETYLGLUCOSAMINYLTRANSFERASE 110 KDA SUBUNIT"/>
    <property type="match status" value="1"/>
</dbReference>
<reference evidence="7" key="1">
    <citation type="submission" date="2021-01" db="EMBL/GenBank/DDBJ databases">
        <authorList>
            <person name="Corre E."/>
            <person name="Pelletier E."/>
            <person name="Niang G."/>
            <person name="Scheremetjew M."/>
            <person name="Finn R."/>
            <person name="Kale V."/>
            <person name="Holt S."/>
            <person name="Cochrane G."/>
            <person name="Meng A."/>
            <person name="Brown T."/>
            <person name="Cohen L."/>
        </authorList>
    </citation>
    <scope>NUCLEOTIDE SEQUENCE</scope>
    <source>
        <strain evidence="7">MM31A-1</strain>
    </source>
</reference>
<dbReference type="InterPro" id="IPR037919">
    <property type="entry name" value="OGT"/>
</dbReference>
<protein>
    <recommendedName>
        <fullName evidence="6">O-GlcNAc transferase C-terminal domain-containing protein</fullName>
    </recommendedName>
</protein>
<feature type="domain" description="O-GlcNAc transferase C-terminal" evidence="6">
    <location>
        <begin position="551"/>
        <end position="718"/>
    </location>
</feature>
<evidence type="ECO:0000256" key="2">
    <source>
        <dbReference type="ARBA" id="ARBA00022679"/>
    </source>
</evidence>
<proteinExistence type="predicted"/>
<evidence type="ECO:0000256" key="3">
    <source>
        <dbReference type="ARBA" id="ARBA00022737"/>
    </source>
</evidence>
<feature type="chain" id="PRO_5031445046" description="O-GlcNAc transferase C-terminal domain-containing protein" evidence="5">
    <location>
        <begin position="32"/>
        <end position="762"/>
    </location>
</feature>
<dbReference type="GO" id="GO:0097363">
    <property type="term" value="F:protein O-acetylglucosaminyltransferase activity"/>
    <property type="evidence" value="ECO:0007669"/>
    <property type="project" value="TreeGrafter"/>
</dbReference>
<sequence>MARMFAFHCVLVSLTFLFVIFPFRSCSVVSAVQIIAEDSLTNIQEGQRLFKIGSHDEAANHFWSAILKYEKTFQSIGVEHSLQDIFHSFLQCFAVRDRIIDGFIYVGRESLMRKQPNMAETYINEALKIDSENKEALALQRALKTFKEYPIVSDDGAVTTTKGNNFPDSHGGRDSFLLAEQKFNTGIHFFNQKKFQLASGFFDEACNLSEGQHHYVAACTNAVYCRANTLDWGLNGTQFAEDMARIEEITWREIISLRKGGSKITGTSTWTRSTSVHPHMVLGYPVDPVLKYFISESHAFMDEPLARYDGETGSLKQLPSHLPYDVGVRREKTKADYKSKDTFKIRVGFVSSGFKSKAVMFLSHAMFQFFDKDKFEVHIVSAGGPDNPRFISDAMRGVDWRENVRKNVDYFHDVQDISNDHIALAKFIHDLDVHILVEWDGYARSGDRAQGLFALRPAPVQILHQEFLGTMGGHFDYIITDKITSPEDTQNLYSEKMIYMPNHFFSKAHAIMRDVKDPSYDFKPKKTEYVYGTGSPQENRCLSSLDIGPKEASFVFCNFNKFLKNNPETVISYIQILRNVPDSILCLLENPTEGIPNLRKFVNDFASDGSILNERIHFLPWAANPFDHQMRSQDFCNIVLDSYPYNGHTTAQDALYGGVPIVTRSDGLDMSSRVSTSANVVLCLEELNAYDGPSQYVEIATKLGTNKDYFQAIRNKLIGTCLQREPMHPYWDVARYVFNFSEGIVKAFETFIYGNEVSHIEI</sequence>
<evidence type="ECO:0000256" key="4">
    <source>
        <dbReference type="ARBA" id="ARBA00022803"/>
    </source>
</evidence>
<dbReference type="InterPro" id="IPR011990">
    <property type="entry name" value="TPR-like_helical_dom_sf"/>
</dbReference>
<evidence type="ECO:0000259" key="6">
    <source>
        <dbReference type="Pfam" id="PF13844"/>
    </source>
</evidence>
<gene>
    <name evidence="7" type="ORF">CDEB00056_LOCUS6269</name>
</gene>
<dbReference type="InterPro" id="IPR029489">
    <property type="entry name" value="OGT/SEC/SPY_C"/>
</dbReference>
<accession>A0A7S3V793</accession>
<evidence type="ECO:0000256" key="5">
    <source>
        <dbReference type="SAM" id="SignalP"/>
    </source>
</evidence>
<evidence type="ECO:0000313" key="7">
    <source>
        <dbReference type="EMBL" id="CAE0461428.1"/>
    </source>
</evidence>
<dbReference type="AlphaFoldDB" id="A0A7S3V793"/>
<dbReference type="GO" id="GO:0006493">
    <property type="term" value="P:protein O-linked glycosylation"/>
    <property type="evidence" value="ECO:0007669"/>
    <property type="project" value="InterPro"/>
</dbReference>